<dbReference type="Proteomes" id="UP000694892">
    <property type="component" value="Chromosome 5L"/>
</dbReference>
<reference evidence="4" key="2">
    <citation type="submission" date="2016-05" db="EMBL/GenBank/DDBJ databases">
        <title>WGS assembly of Xenopus laevis.</title>
        <authorList>
            <person name="Session A."/>
            <person name="Uno Y."/>
            <person name="Kwon T."/>
            <person name="Chapman J."/>
            <person name="Toyoda A."/>
            <person name="Takahashi S."/>
            <person name="Fukui A."/>
            <person name="Hikosaka A."/>
            <person name="Putnam N."/>
            <person name="Stites J."/>
            <person name="Van Heeringen S."/>
            <person name="Quigley I."/>
            <person name="Heinz S."/>
            <person name="Hellsten U."/>
            <person name="Lyons J."/>
            <person name="Suzuki A."/>
            <person name="Kondo M."/>
            <person name="Ogino H."/>
            <person name="Ochi H."/>
            <person name="Bogdanovic O."/>
            <person name="Lister R."/>
            <person name="Georgiou G."/>
            <person name="Paranjpe S."/>
            <person name="Van Kruijsbergen I."/>
            <person name="Mozaffari S."/>
            <person name="Shu S."/>
            <person name="Schmutz J."/>
            <person name="Jenkins J."/>
            <person name="Grimwood J."/>
            <person name="Carlson J."/>
            <person name="Mitros T."/>
            <person name="Simakov O."/>
            <person name="Heald R."/>
            <person name="Miller K."/>
            <person name="Haudenschild C."/>
            <person name="Kuroki Y."/>
            <person name="Tanaka T."/>
            <person name="Michiue T."/>
            <person name="Watanabe M."/>
            <person name="Kinoshita T."/>
            <person name="Ohta Y."/>
            <person name="Mawaribuchi S."/>
            <person name="Suzuki Y."/>
            <person name="Haramoto Y."/>
            <person name="Yamamoto T."/>
            <person name="Takagi C."/>
            <person name="Kitzman J."/>
            <person name="Shendure J."/>
            <person name="Nakayama T."/>
            <person name="Izutsu Y."/>
            <person name="Robert J."/>
            <person name="Dichmann D."/>
            <person name="Flajnik M."/>
            <person name="Houston D."/>
            <person name="Marcotte E."/>
            <person name="Wallingford J."/>
            <person name="Ito Y."/>
            <person name="Asashima M."/>
            <person name="Ueno N."/>
            <person name="Matsuda Y."/>
            <person name="Jan Veenstra G."/>
            <person name="Fujiyama A."/>
            <person name="Harland R."/>
            <person name="Taira M."/>
            <person name="Rokhsar D.S."/>
        </authorList>
    </citation>
    <scope>NUCLEOTIDE SEQUENCE</scope>
    <source>
        <strain evidence="4">J</strain>
        <tissue evidence="4">Blood</tissue>
    </source>
</reference>
<reference evidence="5" key="1">
    <citation type="journal article" date="2016" name="Nature">
        <title>Genome evolution in the allotetraploid frog Xenopus laevis.</title>
        <authorList>
            <person name="Session A.M."/>
            <person name="Uno Y."/>
            <person name="Kwon T."/>
            <person name="Chapman J.A."/>
            <person name="Toyoda A."/>
            <person name="Takahashi S."/>
            <person name="Fukui A."/>
            <person name="Hikosaka A."/>
            <person name="Suzuki A."/>
            <person name="Kondo M."/>
            <person name="van Heeringen S.J."/>
            <person name="Quigley I."/>
            <person name="Heinz S."/>
            <person name="Ogino H."/>
            <person name="Ochi H."/>
            <person name="Hellsten U."/>
            <person name="Lyons J.B."/>
            <person name="Simakov O."/>
            <person name="Putnam N."/>
            <person name="Stites J."/>
            <person name="Kuroki Y."/>
            <person name="Tanaka T."/>
            <person name="Michiue T."/>
            <person name="Watanabe M."/>
            <person name="Bogdanovic O."/>
            <person name="Lister R."/>
            <person name="Georgiou G."/>
            <person name="Paranjpe S.S."/>
            <person name="van Kruijsbergen I."/>
            <person name="Shu S."/>
            <person name="Carlson J."/>
            <person name="Kinoshita T."/>
            <person name="Ohta Y."/>
            <person name="Mawaribuchi S."/>
            <person name="Jenkins J."/>
            <person name="Grimwood J."/>
            <person name="Schmutz J."/>
            <person name="Mitros T."/>
            <person name="Mozaffari S.V."/>
            <person name="Suzuki Y."/>
            <person name="Haramoto Y."/>
            <person name="Yamamoto T.S."/>
            <person name="Takagi C."/>
            <person name="Heald R."/>
            <person name="Miller K."/>
            <person name="Haudenschild C."/>
            <person name="Kitzman J."/>
            <person name="Nakayama T."/>
            <person name="Izutsu Y."/>
            <person name="Robert J."/>
            <person name="Fortriede J."/>
            <person name="Burns K."/>
            <person name="Lotay V."/>
            <person name="Karimi K."/>
            <person name="Yasuoka Y."/>
            <person name="Dichmann D.S."/>
            <person name="Flajnik M.F."/>
            <person name="Houston D.W."/>
            <person name="Shendure J."/>
            <person name="DuPasquier L."/>
            <person name="Vize P.D."/>
            <person name="Zorn A.M."/>
            <person name="Ito M."/>
            <person name="Marcotte E.M."/>
            <person name="Wallingford J.B."/>
            <person name="Ito Y."/>
            <person name="Asashima M."/>
            <person name="Ueno N."/>
            <person name="Matsuda Y."/>
            <person name="Veenstra G.J."/>
            <person name="Fujiyama A."/>
            <person name="Harland R.M."/>
            <person name="Taira M."/>
            <person name="Rokhsar D.S."/>
        </authorList>
    </citation>
    <scope>NUCLEOTIDE SEQUENCE [LARGE SCALE GENOMIC DNA]</scope>
    <source>
        <strain evidence="5">J</strain>
    </source>
</reference>
<keyword evidence="1" id="KW-0479">Metal-binding</keyword>
<evidence type="ECO:0000256" key="1">
    <source>
        <dbReference type="ARBA" id="ARBA00022723"/>
    </source>
</evidence>
<dbReference type="PANTHER" id="PTHR12103:SF38">
    <property type="entry name" value="5'-NUCLEOTIDASE DOMAIN-CONTAINING PROTEIN 1"/>
    <property type="match status" value="1"/>
</dbReference>
<dbReference type="InterPro" id="IPR008380">
    <property type="entry name" value="HAD-SF_hydro_IG_5-nucl"/>
</dbReference>
<evidence type="ECO:0000256" key="3">
    <source>
        <dbReference type="ARBA" id="ARBA00022842"/>
    </source>
</evidence>
<dbReference type="GO" id="GO:0008253">
    <property type="term" value="F:5'-nucleotidase activity"/>
    <property type="evidence" value="ECO:0007669"/>
    <property type="project" value="TreeGrafter"/>
</dbReference>
<name>A0A974CWZ2_XENLA</name>
<gene>
    <name evidence="4" type="ORF">XELAEV_180271521mg</name>
</gene>
<evidence type="ECO:0000256" key="2">
    <source>
        <dbReference type="ARBA" id="ARBA00022801"/>
    </source>
</evidence>
<feature type="non-terminal residue" evidence="4">
    <location>
        <position position="122"/>
    </location>
</feature>
<evidence type="ECO:0008006" key="6">
    <source>
        <dbReference type="Google" id="ProtNLM"/>
    </source>
</evidence>
<dbReference type="SUPFAM" id="SSF56784">
    <property type="entry name" value="HAD-like"/>
    <property type="match status" value="1"/>
</dbReference>
<proteinExistence type="predicted"/>
<dbReference type="InterPro" id="IPR036412">
    <property type="entry name" value="HAD-like_sf"/>
</dbReference>
<dbReference type="AlphaFoldDB" id="A0A974CWZ2"/>
<evidence type="ECO:0000313" key="5">
    <source>
        <dbReference type="Proteomes" id="UP000694892"/>
    </source>
</evidence>
<organism evidence="4 5">
    <name type="scientific">Xenopus laevis</name>
    <name type="common">African clawed frog</name>
    <dbReference type="NCBI Taxonomy" id="8355"/>
    <lineage>
        <taxon>Eukaryota</taxon>
        <taxon>Metazoa</taxon>
        <taxon>Chordata</taxon>
        <taxon>Craniata</taxon>
        <taxon>Vertebrata</taxon>
        <taxon>Euteleostomi</taxon>
        <taxon>Amphibia</taxon>
        <taxon>Batrachia</taxon>
        <taxon>Anura</taxon>
        <taxon>Pipoidea</taxon>
        <taxon>Pipidae</taxon>
        <taxon>Xenopodinae</taxon>
        <taxon>Xenopus</taxon>
        <taxon>Xenopus</taxon>
    </lineage>
</organism>
<evidence type="ECO:0000313" key="4">
    <source>
        <dbReference type="EMBL" id="OCT80346.1"/>
    </source>
</evidence>
<protein>
    <recommendedName>
        <fullName evidence="6">5'-nucleotidase domain-containing protein 1</fullName>
    </recommendedName>
</protein>
<dbReference type="Pfam" id="PF05761">
    <property type="entry name" value="5_nucleotid"/>
    <property type="match status" value="1"/>
</dbReference>
<dbReference type="GO" id="GO:0046872">
    <property type="term" value="F:metal ion binding"/>
    <property type="evidence" value="ECO:0007669"/>
    <property type="project" value="UniProtKB-KW"/>
</dbReference>
<keyword evidence="3" id="KW-0460">Magnesium</keyword>
<sequence>MANSFCLSQCDVIGFDLDHTLCRYQLQESNKLIYESFAQYLVTEKGYSEELLCVSPEEWDFCSKGLVLDLEEGNFLKLAADGTILRATHGTKSMTGEEIAEVYGEKREWKHFNAINGSYARS</sequence>
<dbReference type="EMBL" id="CM004474">
    <property type="protein sequence ID" value="OCT80345.1"/>
    <property type="molecule type" value="Genomic_DNA"/>
</dbReference>
<dbReference type="EMBL" id="CM004474">
    <property type="protein sequence ID" value="OCT80346.1"/>
    <property type="molecule type" value="Genomic_DNA"/>
</dbReference>
<keyword evidence="2" id="KW-0378">Hydrolase</keyword>
<dbReference type="OMA" id="INGSYAR"/>
<dbReference type="PANTHER" id="PTHR12103">
    <property type="entry name" value="5'-NUCLEOTIDASE DOMAIN-CONTAINING"/>
    <property type="match status" value="1"/>
</dbReference>
<accession>A0A974CWZ2</accession>